<dbReference type="EMBL" id="AP014940">
    <property type="protein sequence ID" value="BAW00151.1"/>
    <property type="molecule type" value="Genomic_DNA"/>
</dbReference>
<dbReference type="Pfam" id="PF03475">
    <property type="entry name" value="YiiM_3-alpha"/>
    <property type="match status" value="1"/>
</dbReference>
<dbReference type="GO" id="GO:0030170">
    <property type="term" value="F:pyridoxal phosphate binding"/>
    <property type="evidence" value="ECO:0007669"/>
    <property type="project" value="InterPro"/>
</dbReference>
<dbReference type="SUPFAM" id="SSF50800">
    <property type="entry name" value="PK beta-barrel domain-like"/>
    <property type="match status" value="1"/>
</dbReference>
<protein>
    <recommendedName>
        <fullName evidence="1">MOSC domain-containing protein</fullName>
    </recommendedName>
</protein>
<feature type="domain" description="MOSC" evidence="1">
    <location>
        <begin position="33"/>
        <end position="170"/>
    </location>
</feature>
<reference evidence="2 3" key="1">
    <citation type="journal article" date="2017" name="DNA Res.">
        <title>Complete genome sequence and expression profile of the commercial lytic enzyme producer Lysobacter enzymogenes M497-1.</title>
        <authorList>
            <person name="Takami H."/>
            <person name="Toyoda A."/>
            <person name="Uchiyama I."/>
            <person name="Itoh T."/>
            <person name="Takaki Y."/>
            <person name="Arai W."/>
            <person name="Nishi S."/>
            <person name="Kawai M."/>
            <person name="Shinya K."/>
            <person name="Ikeda H."/>
        </authorList>
    </citation>
    <scope>NUCLEOTIDE SEQUENCE [LARGE SCALE GENOMIC DNA]</scope>
    <source>
        <strain evidence="2 3">M497-1</strain>
    </source>
</reference>
<name>A0AAU9AU61_LYSEN</name>
<dbReference type="PANTHER" id="PTHR30212:SF2">
    <property type="entry name" value="PROTEIN YIIM"/>
    <property type="match status" value="1"/>
</dbReference>
<dbReference type="InterPro" id="IPR052353">
    <property type="entry name" value="Benzoxazolinone_Detox_Enz"/>
</dbReference>
<dbReference type="Gene3D" id="2.40.33.20">
    <property type="entry name" value="PK beta-barrel domain-like"/>
    <property type="match status" value="1"/>
</dbReference>
<evidence type="ECO:0000313" key="3">
    <source>
        <dbReference type="Proteomes" id="UP000218824"/>
    </source>
</evidence>
<organism evidence="2 3">
    <name type="scientific">Lysobacter enzymogenes</name>
    <dbReference type="NCBI Taxonomy" id="69"/>
    <lineage>
        <taxon>Bacteria</taxon>
        <taxon>Pseudomonadati</taxon>
        <taxon>Pseudomonadota</taxon>
        <taxon>Gammaproteobacteria</taxon>
        <taxon>Lysobacterales</taxon>
        <taxon>Lysobacteraceae</taxon>
        <taxon>Lysobacter</taxon>
    </lineage>
</organism>
<gene>
    <name evidence="2" type="ORF">LEN_4663</name>
</gene>
<dbReference type="GeneID" id="83066436"/>
<accession>A0AAU9AU61</accession>
<dbReference type="PANTHER" id="PTHR30212">
    <property type="entry name" value="PROTEIN YIIM"/>
    <property type="match status" value="1"/>
</dbReference>
<evidence type="ECO:0000313" key="2">
    <source>
        <dbReference type="EMBL" id="BAW00151.1"/>
    </source>
</evidence>
<dbReference type="Pfam" id="PF03473">
    <property type="entry name" value="MOSC"/>
    <property type="match status" value="1"/>
</dbReference>
<dbReference type="InterPro" id="IPR011037">
    <property type="entry name" value="Pyrv_Knase-like_insert_dom_sf"/>
</dbReference>
<dbReference type="Proteomes" id="UP000218824">
    <property type="component" value="Chromosome"/>
</dbReference>
<sequence length="234" mass="26376">MQASDTGVEVAALLRGRAVPYTRPGSRSGIDKRPLRGRVRIGETGLDGDEQGDLRVHGGPDKAVHHYPREHYRLWREELGVHALLEAPGAFGENLSSEGLTEAQVCLGDRYRFGGALLEVSQARQPCWKLNDRFGVADMARRMQANGRTGWYYRVLETGEAEAGDRLILLERPWPRWSLQRIATMLFVRTLEREELQAALALPLVPSWRKLVEARLARGEVEDWSRRIDGPSKA</sequence>
<dbReference type="KEGG" id="lem:LEN_4663"/>
<dbReference type="PROSITE" id="PS51340">
    <property type="entry name" value="MOSC"/>
    <property type="match status" value="1"/>
</dbReference>
<evidence type="ECO:0000259" key="1">
    <source>
        <dbReference type="PROSITE" id="PS51340"/>
    </source>
</evidence>
<dbReference type="InterPro" id="IPR005163">
    <property type="entry name" value="Tri_helical_YiiM-like"/>
</dbReference>
<dbReference type="GO" id="GO:0030151">
    <property type="term" value="F:molybdenum ion binding"/>
    <property type="evidence" value="ECO:0007669"/>
    <property type="project" value="InterPro"/>
</dbReference>
<proteinExistence type="predicted"/>
<dbReference type="GO" id="GO:0003824">
    <property type="term" value="F:catalytic activity"/>
    <property type="evidence" value="ECO:0007669"/>
    <property type="project" value="InterPro"/>
</dbReference>
<dbReference type="RefSeq" id="WP_096382155.1">
    <property type="nucleotide sequence ID" value="NZ_AP014940.1"/>
</dbReference>
<dbReference type="AlphaFoldDB" id="A0AAU9AU61"/>
<dbReference type="InterPro" id="IPR005302">
    <property type="entry name" value="MoCF_Sase_C"/>
</dbReference>